<keyword evidence="4 7" id="KW-0812">Transmembrane</keyword>
<accession>A0ABV1K615</accession>
<keyword evidence="6 7" id="KW-0472">Membrane</keyword>
<sequence length="319" mass="33695">MIRYVARRLAYGAVVMGLVTVLVFVLMRLVPGDAVTLQLVDSGAGPEEAAALRAEFGLDVPVWVQLGNWLAGVVRGDLGTSFYTGAPVAELFLQRIPVTVTLGLLALVFATVAGVGLGVLAAVTRGTAVDGAVRTFAVAFLSVPNFVVALLVLTACAVWLNWSPPLAYRPLTEDPAGWIQQMAIPVIALGTAGMAGTARMARSSLLESLNSDYVRTVRAKGAGERTVIGKHAARNSTIAVLTLLGLELATILGGTVILEQMFGIPGTGQLVYTAVLERDYPVVVSCTIFYAALFIVTIIVIDLLYAWVDPRIRTGRALS</sequence>
<keyword evidence="5 7" id="KW-1133">Transmembrane helix</keyword>
<comment type="similarity">
    <text evidence="7">Belongs to the binding-protein-dependent transport system permease family.</text>
</comment>
<proteinExistence type="inferred from homology"/>
<feature type="transmembrane region" description="Helical" evidence="7">
    <location>
        <begin position="282"/>
        <end position="308"/>
    </location>
</feature>
<dbReference type="InterPro" id="IPR035906">
    <property type="entry name" value="MetI-like_sf"/>
</dbReference>
<feature type="transmembrane region" description="Helical" evidence="7">
    <location>
        <begin position="182"/>
        <end position="201"/>
    </location>
</feature>
<dbReference type="InterPro" id="IPR000515">
    <property type="entry name" value="MetI-like"/>
</dbReference>
<feature type="transmembrane region" description="Helical" evidence="7">
    <location>
        <begin position="9"/>
        <end position="30"/>
    </location>
</feature>
<organism evidence="9 10">
    <name type="scientific">Pseudonocardia nematodicida</name>
    <dbReference type="NCBI Taxonomy" id="1206997"/>
    <lineage>
        <taxon>Bacteria</taxon>
        <taxon>Bacillati</taxon>
        <taxon>Actinomycetota</taxon>
        <taxon>Actinomycetes</taxon>
        <taxon>Pseudonocardiales</taxon>
        <taxon>Pseudonocardiaceae</taxon>
        <taxon>Pseudonocardia</taxon>
    </lineage>
</organism>
<dbReference type="PROSITE" id="PS50928">
    <property type="entry name" value="ABC_TM1"/>
    <property type="match status" value="1"/>
</dbReference>
<keyword evidence="10" id="KW-1185">Reference proteome</keyword>
<dbReference type="RefSeq" id="WP_349296648.1">
    <property type="nucleotide sequence ID" value="NZ_JBEDNQ010000001.1"/>
</dbReference>
<evidence type="ECO:0000313" key="9">
    <source>
        <dbReference type="EMBL" id="MEQ3549576.1"/>
    </source>
</evidence>
<reference evidence="9 10" key="1">
    <citation type="submission" date="2024-03" db="EMBL/GenBank/DDBJ databases">
        <title>Draft genome sequence of Pseudonocardia nematodicida JCM 31783.</title>
        <authorList>
            <person name="Butdee W."/>
            <person name="Duangmal K."/>
        </authorList>
    </citation>
    <scope>NUCLEOTIDE SEQUENCE [LARGE SCALE GENOMIC DNA]</scope>
    <source>
        <strain evidence="9 10">JCM 31783</strain>
    </source>
</reference>
<dbReference type="PANTHER" id="PTHR43163:SF6">
    <property type="entry name" value="DIPEPTIDE TRANSPORT SYSTEM PERMEASE PROTEIN DPPB-RELATED"/>
    <property type="match status" value="1"/>
</dbReference>
<evidence type="ECO:0000313" key="10">
    <source>
        <dbReference type="Proteomes" id="UP001494902"/>
    </source>
</evidence>
<dbReference type="Pfam" id="PF00528">
    <property type="entry name" value="BPD_transp_1"/>
    <property type="match status" value="1"/>
</dbReference>
<dbReference type="Gene3D" id="1.10.3720.10">
    <property type="entry name" value="MetI-like"/>
    <property type="match status" value="1"/>
</dbReference>
<keyword evidence="3" id="KW-1003">Cell membrane</keyword>
<dbReference type="CDD" id="cd06261">
    <property type="entry name" value="TM_PBP2"/>
    <property type="match status" value="1"/>
</dbReference>
<dbReference type="EMBL" id="JBEDNQ010000001">
    <property type="protein sequence ID" value="MEQ3549576.1"/>
    <property type="molecule type" value="Genomic_DNA"/>
</dbReference>
<protein>
    <submittedName>
        <fullName evidence="9">ABC transporter permease</fullName>
    </submittedName>
</protein>
<evidence type="ECO:0000256" key="2">
    <source>
        <dbReference type="ARBA" id="ARBA00022448"/>
    </source>
</evidence>
<gene>
    <name evidence="9" type="ORF">WIS52_03745</name>
</gene>
<feature type="transmembrane region" description="Helical" evidence="7">
    <location>
        <begin position="238"/>
        <end position="262"/>
    </location>
</feature>
<evidence type="ECO:0000259" key="8">
    <source>
        <dbReference type="PROSITE" id="PS50928"/>
    </source>
</evidence>
<dbReference type="InterPro" id="IPR045621">
    <property type="entry name" value="BPD_transp_1_N"/>
</dbReference>
<name>A0ABV1K615_9PSEU</name>
<evidence type="ECO:0000256" key="1">
    <source>
        <dbReference type="ARBA" id="ARBA00004651"/>
    </source>
</evidence>
<dbReference type="PANTHER" id="PTHR43163">
    <property type="entry name" value="DIPEPTIDE TRANSPORT SYSTEM PERMEASE PROTEIN DPPB-RELATED"/>
    <property type="match status" value="1"/>
</dbReference>
<evidence type="ECO:0000256" key="7">
    <source>
        <dbReference type="RuleBase" id="RU363032"/>
    </source>
</evidence>
<evidence type="ECO:0000256" key="3">
    <source>
        <dbReference type="ARBA" id="ARBA00022475"/>
    </source>
</evidence>
<feature type="domain" description="ABC transmembrane type-1" evidence="8">
    <location>
        <begin position="96"/>
        <end position="305"/>
    </location>
</feature>
<comment type="caution">
    <text evidence="9">The sequence shown here is derived from an EMBL/GenBank/DDBJ whole genome shotgun (WGS) entry which is preliminary data.</text>
</comment>
<evidence type="ECO:0000256" key="4">
    <source>
        <dbReference type="ARBA" id="ARBA00022692"/>
    </source>
</evidence>
<evidence type="ECO:0000256" key="6">
    <source>
        <dbReference type="ARBA" id="ARBA00023136"/>
    </source>
</evidence>
<evidence type="ECO:0000256" key="5">
    <source>
        <dbReference type="ARBA" id="ARBA00022989"/>
    </source>
</evidence>
<feature type="transmembrane region" description="Helical" evidence="7">
    <location>
        <begin position="135"/>
        <end position="162"/>
    </location>
</feature>
<comment type="subcellular location">
    <subcellularLocation>
        <location evidence="1 7">Cell membrane</location>
        <topology evidence="1 7">Multi-pass membrane protein</topology>
    </subcellularLocation>
</comment>
<dbReference type="Proteomes" id="UP001494902">
    <property type="component" value="Unassembled WGS sequence"/>
</dbReference>
<dbReference type="SUPFAM" id="SSF161098">
    <property type="entry name" value="MetI-like"/>
    <property type="match status" value="1"/>
</dbReference>
<feature type="transmembrane region" description="Helical" evidence="7">
    <location>
        <begin position="100"/>
        <end position="123"/>
    </location>
</feature>
<dbReference type="Pfam" id="PF19300">
    <property type="entry name" value="BPD_transp_1_N"/>
    <property type="match status" value="1"/>
</dbReference>
<keyword evidence="2 7" id="KW-0813">Transport</keyword>